<accession>A0A0L9V545</accession>
<evidence type="ECO:0000256" key="1">
    <source>
        <dbReference type="SAM" id="MobiDB-lite"/>
    </source>
</evidence>
<reference evidence="3" key="1">
    <citation type="journal article" date="2015" name="Proc. Natl. Acad. Sci. U.S.A.">
        <title>Genome sequencing of adzuki bean (Vigna angularis) provides insight into high starch and low fat accumulation and domestication.</title>
        <authorList>
            <person name="Yang K."/>
            <person name="Tian Z."/>
            <person name="Chen C."/>
            <person name="Luo L."/>
            <person name="Zhao B."/>
            <person name="Wang Z."/>
            <person name="Yu L."/>
            <person name="Li Y."/>
            <person name="Sun Y."/>
            <person name="Li W."/>
            <person name="Chen Y."/>
            <person name="Li Y."/>
            <person name="Zhang Y."/>
            <person name="Ai D."/>
            <person name="Zhao J."/>
            <person name="Shang C."/>
            <person name="Ma Y."/>
            <person name="Wu B."/>
            <person name="Wang M."/>
            <person name="Gao L."/>
            <person name="Sun D."/>
            <person name="Zhang P."/>
            <person name="Guo F."/>
            <person name="Wang W."/>
            <person name="Li Y."/>
            <person name="Wang J."/>
            <person name="Varshney R.K."/>
            <person name="Wang J."/>
            <person name="Ling H.Q."/>
            <person name="Wan P."/>
        </authorList>
    </citation>
    <scope>NUCLEOTIDE SEQUENCE</scope>
    <source>
        <strain evidence="3">cv. Jingnong 6</strain>
    </source>
</reference>
<proteinExistence type="predicted"/>
<evidence type="ECO:0000313" key="3">
    <source>
        <dbReference type="Proteomes" id="UP000053144"/>
    </source>
</evidence>
<evidence type="ECO:0000313" key="2">
    <source>
        <dbReference type="EMBL" id="KOM50062.1"/>
    </source>
</evidence>
<gene>
    <name evidence="2" type="ORF">LR48_Vigan08g088900</name>
</gene>
<sequence>MADLASKKQRASSSRGGRRRHRSPTPSPPSSPHQQSMSFSRLQAEAWGVVGDDREAWSWEEPLSVEALEGSRSSSHFHGYAPQPEPQPLLLPLSPTSKCLRSWKTCPRGKYSFMTITLRSFCAHGHANKVPSSIRKTLFHCYQISIEARVLLFENIRSGSKVLMD</sequence>
<dbReference type="Gramene" id="KOM50062">
    <property type="protein sequence ID" value="KOM50062"/>
    <property type="gene ID" value="LR48_Vigan08g088900"/>
</dbReference>
<dbReference type="AlphaFoldDB" id="A0A0L9V545"/>
<name>A0A0L9V545_PHAAN</name>
<protein>
    <submittedName>
        <fullName evidence="2">Uncharacterized protein</fullName>
    </submittedName>
</protein>
<dbReference type="Proteomes" id="UP000053144">
    <property type="component" value="Chromosome 8"/>
</dbReference>
<organism evidence="2 3">
    <name type="scientific">Phaseolus angularis</name>
    <name type="common">Azuki bean</name>
    <name type="synonym">Vigna angularis</name>
    <dbReference type="NCBI Taxonomy" id="3914"/>
    <lineage>
        <taxon>Eukaryota</taxon>
        <taxon>Viridiplantae</taxon>
        <taxon>Streptophyta</taxon>
        <taxon>Embryophyta</taxon>
        <taxon>Tracheophyta</taxon>
        <taxon>Spermatophyta</taxon>
        <taxon>Magnoliopsida</taxon>
        <taxon>eudicotyledons</taxon>
        <taxon>Gunneridae</taxon>
        <taxon>Pentapetalae</taxon>
        <taxon>rosids</taxon>
        <taxon>fabids</taxon>
        <taxon>Fabales</taxon>
        <taxon>Fabaceae</taxon>
        <taxon>Papilionoideae</taxon>
        <taxon>50 kb inversion clade</taxon>
        <taxon>NPAAA clade</taxon>
        <taxon>indigoferoid/millettioid clade</taxon>
        <taxon>Phaseoleae</taxon>
        <taxon>Vigna</taxon>
    </lineage>
</organism>
<feature type="region of interest" description="Disordered" evidence="1">
    <location>
        <begin position="1"/>
        <end position="39"/>
    </location>
</feature>
<dbReference type="EMBL" id="CM003378">
    <property type="protein sequence ID" value="KOM50062.1"/>
    <property type="molecule type" value="Genomic_DNA"/>
</dbReference>